<keyword evidence="3" id="KW-1185">Reference proteome</keyword>
<keyword evidence="1" id="KW-1133">Transmembrane helix</keyword>
<sequence>MTGMVSAQEGRQPGAIWVFLIPLLCFALSVWFSWDSRLDLDVAYFAGTAKAVSEGLHLYEQVIDANPPGPVLVGIVSYAISNHVGAEFDQVLTVLYLVLDLVLCGLVLAIFAPVLRRGSVEQGLVLALGVSTLFFLSDPLIGKRDLVGALLLVPWAGAIIMRRANQPENKYLAAIAGVFGGLSMMFKPHFALMATALALLDLVHARGRIRKLSFSTFGAAVSWFLSYTALALMEPAYFKEIIPFAMETFGRLSQGFADPLAVLQRRWFMVGLPVILLSAIAGSIHGWKNIDKAGLFATAGTLVILFFAALLQYSVQGFGLKYQAVPAKVLYLALIFSGLVFLSARYQPAIFRIGAIAILIVISGALGHSVADMPSRRDVVDHPLVRRMSPEEPGKSVLMVSPSVKGMGEVYIFLDAKWAGVSLVHWPLATLIKQDGRYARENHVPEDRRQGLADWYRGRIAEIFAEARPQRVAFDVSGHLRWFEDSNFDILAWLREDPGFDQAWRDGAFVPYGDPIAFEGRLFQVYKGYAP</sequence>
<dbReference type="EMBL" id="SLXP01000011">
    <property type="protein sequence ID" value="TCP39580.1"/>
    <property type="molecule type" value="Genomic_DNA"/>
</dbReference>
<dbReference type="AlphaFoldDB" id="A0A4R2PUE9"/>
<feature type="transmembrane region" description="Helical" evidence="1">
    <location>
        <begin position="349"/>
        <end position="367"/>
    </location>
</feature>
<dbReference type="Proteomes" id="UP000294835">
    <property type="component" value="Unassembled WGS sequence"/>
</dbReference>
<feature type="transmembrane region" description="Helical" evidence="1">
    <location>
        <begin position="123"/>
        <end position="141"/>
    </location>
</feature>
<keyword evidence="1" id="KW-0472">Membrane</keyword>
<feature type="transmembrane region" description="Helical" evidence="1">
    <location>
        <begin position="325"/>
        <end position="343"/>
    </location>
</feature>
<feature type="transmembrane region" description="Helical" evidence="1">
    <location>
        <begin position="14"/>
        <end position="34"/>
    </location>
</feature>
<organism evidence="2 3">
    <name type="scientific">Rhodovulum marinum</name>
    <dbReference type="NCBI Taxonomy" id="320662"/>
    <lineage>
        <taxon>Bacteria</taxon>
        <taxon>Pseudomonadati</taxon>
        <taxon>Pseudomonadota</taxon>
        <taxon>Alphaproteobacteria</taxon>
        <taxon>Rhodobacterales</taxon>
        <taxon>Paracoccaceae</taxon>
        <taxon>Rhodovulum</taxon>
    </lineage>
</organism>
<gene>
    <name evidence="2" type="ORF">EV662_11160</name>
</gene>
<accession>A0A4R2PUE9</accession>
<feature type="transmembrane region" description="Helical" evidence="1">
    <location>
        <begin position="91"/>
        <end position="111"/>
    </location>
</feature>
<feature type="transmembrane region" description="Helical" evidence="1">
    <location>
        <begin position="293"/>
        <end position="313"/>
    </location>
</feature>
<feature type="transmembrane region" description="Helical" evidence="1">
    <location>
        <begin position="212"/>
        <end position="233"/>
    </location>
</feature>
<reference evidence="2 3" key="1">
    <citation type="submission" date="2019-03" db="EMBL/GenBank/DDBJ databases">
        <title>Genomic Encyclopedia of Type Strains, Phase IV (KMG-IV): sequencing the most valuable type-strain genomes for metagenomic binning, comparative biology and taxonomic classification.</title>
        <authorList>
            <person name="Goeker M."/>
        </authorList>
    </citation>
    <scope>NUCLEOTIDE SEQUENCE [LARGE SCALE GENOMIC DNA]</scope>
    <source>
        <strain evidence="2 3">DSM 18063</strain>
    </source>
</reference>
<proteinExistence type="predicted"/>
<protein>
    <submittedName>
        <fullName evidence="2">4-amino-4-deoxy-L-arabinose transferase-like glycosyltransferase</fullName>
    </submittedName>
</protein>
<dbReference type="RefSeq" id="WP_132464457.1">
    <property type="nucleotide sequence ID" value="NZ_SLXP01000011.1"/>
</dbReference>
<evidence type="ECO:0000256" key="1">
    <source>
        <dbReference type="SAM" id="Phobius"/>
    </source>
</evidence>
<comment type="caution">
    <text evidence="2">The sequence shown here is derived from an EMBL/GenBank/DDBJ whole genome shotgun (WGS) entry which is preliminary data.</text>
</comment>
<feature type="transmembrane region" description="Helical" evidence="1">
    <location>
        <begin position="267"/>
        <end position="287"/>
    </location>
</feature>
<evidence type="ECO:0000313" key="2">
    <source>
        <dbReference type="EMBL" id="TCP39580.1"/>
    </source>
</evidence>
<keyword evidence="2" id="KW-0808">Transferase</keyword>
<feature type="transmembrane region" description="Helical" evidence="1">
    <location>
        <begin position="171"/>
        <end position="200"/>
    </location>
</feature>
<keyword evidence="1" id="KW-0812">Transmembrane</keyword>
<name>A0A4R2PUE9_9RHOB</name>
<dbReference type="GO" id="GO:0016740">
    <property type="term" value="F:transferase activity"/>
    <property type="evidence" value="ECO:0007669"/>
    <property type="project" value="UniProtKB-KW"/>
</dbReference>
<evidence type="ECO:0000313" key="3">
    <source>
        <dbReference type="Proteomes" id="UP000294835"/>
    </source>
</evidence>